<sequence length="264" mass="29179">MTTLLIDLGNTALKWTPIEEPDNPHTIIHKGSTHFKEELYDLWLNMRPKRIIGCTVAAPVVAFSLTKFFNDHGIRWNWVRTQPSFHGRMTLNNCYENPGQLGADRWYAAVGAADAMLEERRSLLVVHTGTATTVDSILYRESGVYDFMGGRITLGPTLMKTFLTKGIPSLTDLDGAYDALPRSTRDAVMTGIIDAQVGLILRARSVMRRQGFDPKVLLAGGSAKFIAPYLQEEVPDLIVKHNLVLRGLSALAGQQAEGLGREDA</sequence>
<dbReference type="InterPro" id="IPR004619">
    <property type="entry name" value="Type_III_PanK"/>
</dbReference>
<dbReference type="RefSeq" id="WP_005434122.1">
    <property type="nucleotide sequence ID" value="NZ_JH815514.1"/>
</dbReference>
<keyword evidence="12 16" id="KW-0630">Potassium</keyword>
<feature type="active site" description="Proton acceptor" evidence="16">
    <location>
        <position position="104"/>
    </location>
</feature>
<evidence type="ECO:0000256" key="2">
    <source>
        <dbReference type="ARBA" id="ARBA00001958"/>
    </source>
</evidence>
<evidence type="ECO:0000256" key="6">
    <source>
        <dbReference type="ARBA" id="ARBA00012102"/>
    </source>
</evidence>
<dbReference type="HOGENOM" id="CLU_066627_0_0_4"/>
<dbReference type="STRING" id="742823.HMPREF9465_00654"/>
<evidence type="ECO:0000313" key="18">
    <source>
        <dbReference type="Proteomes" id="UP000005835"/>
    </source>
</evidence>
<comment type="caution">
    <text evidence="17">The sequence shown here is derived from an EMBL/GenBank/DDBJ whole genome shotgun (WGS) entry which is preliminary data.</text>
</comment>
<comment type="pathway">
    <text evidence="4 16">Cofactor biosynthesis; coenzyme A biosynthesis; CoA from (R)-pantothenate: step 1/5.</text>
</comment>
<proteinExistence type="inferred from homology"/>
<dbReference type="InterPro" id="IPR043129">
    <property type="entry name" value="ATPase_NBD"/>
</dbReference>
<dbReference type="UniPathway" id="UPA00241">
    <property type="reaction ID" value="UER00352"/>
</dbReference>
<evidence type="ECO:0000256" key="11">
    <source>
        <dbReference type="ARBA" id="ARBA00022840"/>
    </source>
</evidence>
<evidence type="ECO:0000313" key="17">
    <source>
        <dbReference type="EMBL" id="EKB31786.1"/>
    </source>
</evidence>
<evidence type="ECO:0000256" key="16">
    <source>
        <dbReference type="HAMAP-Rule" id="MF_01274"/>
    </source>
</evidence>
<dbReference type="EMBL" id="ADMG01000017">
    <property type="protein sequence ID" value="EKB31786.1"/>
    <property type="molecule type" value="Genomic_DNA"/>
</dbReference>
<comment type="function">
    <text evidence="16">Catalyzes the phosphorylation of pantothenate (Pan), the first step in CoA biosynthesis.</text>
</comment>
<dbReference type="PATRIC" id="fig|742823.3.peg.657"/>
<keyword evidence="13 16" id="KW-0173">Coenzyme A biosynthesis</keyword>
<comment type="cofactor">
    <cofactor evidence="2">
        <name>K(+)</name>
        <dbReference type="ChEBI" id="CHEBI:29103"/>
    </cofactor>
</comment>
<reference evidence="17 18" key="1">
    <citation type="submission" date="2012-05" db="EMBL/GenBank/DDBJ databases">
        <title>The Genome Sequence of Sutterella wadsworthensis 2_1_59BFAA.</title>
        <authorList>
            <consortium name="The Broad Institute Genome Sequencing Platform"/>
            <person name="Earl A."/>
            <person name="Ward D."/>
            <person name="Feldgarden M."/>
            <person name="Gevers D."/>
            <person name="Daigneault M."/>
            <person name="Strauss J."/>
            <person name="Allen-Vercoe E."/>
            <person name="Walker B."/>
            <person name="Young S.K."/>
            <person name="Zeng Q."/>
            <person name="Gargeya S."/>
            <person name="Fitzgerald M."/>
            <person name="Haas B."/>
            <person name="Abouelleil A."/>
            <person name="Alvarado L."/>
            <person name="Arachchi H.M."/>
            <person name="Berlin A.M."/>
            <person name="Chapman S.B."/>
            <person name="Goldberg J."/>
            <person name="Griggs A."/>
            <person name="Gujja S."/>
            <person name="Hansen M."/>
            <person name="Howarth C."/>
            <person name="Imamovic A."/>
            <person name="Larimer J."/>
            <person name="McCowen C."/>
            <person name="Montmayeur A."/>
            <person name="Murphy C."/>
            <person name="Neiman D."/>
            <person name="Pearson M."/>
            <person name="Priest M."/>
            <person name="Roberts A."/>
            <person name="Saif S."/>
            <person name="Shea T."/>
            <person name="Sisk P."/>
            <person name="Sykes S."/>
            <person name="Wortman J."/>
            <person name="Nusbaum C."/>
            <person name="Birren B."/>
        </authorList>
    </citation>
    <scope>NUCLEOTIDE SEQUENCE [LARGE SCALE GENOMIC DNA]</scope>
    <source>
        <strain evidence="17 18">2_1_59BFAA</strain>
    </source>
</reference>
<keyword evidence="18" id="KW-1185">Reference proteome</keyword>
<comment type="similarity">
    <text evidence="14 16">Belongs to the type III pantothenate kinase family.</text>
</comment>
<evidence type="ECO:0000256" key="10">
    <source>
        <dbReference type="ARBA" id="ARBA00022777"/>
    </source>
</evidence>
<comment type="subunit">
    <text evidence="5 16">Homodimer.</text>
</comment>
<dbReference type="GO" id="GO:0005737">
    <property type="term" value="C:cytoplasm"/>
    <property type="evidence" value="ECO:0007669"/>
    <property type="project" value="UniProtKB-SubCell"/>
</dbReference>
<dbReference type="PANTHER" id="PTHR34265">
    <property type="entry name" value="TYPE III PANTOTHENATE KINASE"/>
    <property type="match status" value="1"/>
</dbReference>
<evidence type="ECO:0000256" key="4">
    <source>
        <dbReference type="ARBA" id="ARBA00005225"/>
    </source>
</evidence>
<dbReference type="PANTHER" id="PTHR34265:SF1">
    <property type="entry name" value="TYPE III PANTOTHENATE KINASE"/>
    <property type="match status" value="1"/>
</dbReference>
<feature type="binding site" evidence="16">
    <location>
        <position position="184"/>
    </location>
    <ligand>
        <name>substrate</name>
    </ligand>
</feature>
<comment type="subcellular location">
    <subcellularLocation>
        <location evidence="3 16">Cytoplasm</location>
    </subcellularLocation>
</comment>
<evidence type="ECO:0000256" key="3">
    <source>
        <dbReference type="ARBA" id="ARBA00004496"/>
    </source>
</evidence>
<feature type="binding site" evidence="16">
    <location>
        <begin position="102"/>
        <end position="105"/>
    </location>
    <ligand>
        <name>substrate</name>
    </ligand>
</feature>
<evidence type="ECO:0000256" key="15">
    <source>
        <dbReference type="ARBA" id="ARBA00040883"/>
    </source>
</evidence>
<dbReference type="HAMAP" id="MF_01274">
    <property type="entry name" value="Pantothen_kinase_3"/>
    <property type="match status" value="1"/>
</dbReference>
<comment type="catalytic activity">
    <reaction evidence="1 16">
        <text>(R)-pantothenate + ATP = (R)-4'-phosphopantothenate + ADP + H(+)</text>
        <dbReference type="Rhea" id="RHEA:16373"/>
        <dbReference type="ChEBI" id="CHEBI:10986"/>
        <dbReference type="ChEBI" id="CHEBI:15378"/>
        <dbReference type="ChEBI" id="CHEBI:29032"/>
        <dbReference type="ChEBI" id="CHEBI:30616"/>
        <dbReference type="ChEBI" id="CHEBI:456216"/>
        <dbReference type="EC" id="2.7.1.33"/>
    </reaction>
</comment>
<accession>K1JNK1</accession>
<dbReference type="Pfam" id="PF03309">
    <property type="entry name" value="Pan_kinase"/>
    <property type="match status" value="1"/>
</dbReference>
<feature type="binding site" evidence="16">
    <location>
        <position position="130"/>
    </location>
    <ligand>
        <name>ATP</name>
        <dbReference type="ChEBI" id="CHEBI:30616"/>
    </ligand>
</feature>
<dbReference type="GO" id="GO:0004594">
    <property type="term" value="F:pantothenate kinase activity"/>
    <property type="evidence" value="ECO:0007669"/>
    <property type="project" value="UniProtKB-UniRule"/>
</dbReference>
<feature type="binding site" evidence="16">
    <location>
        <begin position="7"/>
        <end position="14"/>
    </location>
    <ligand>
        <name>ATP</name>
        <dbReference type="ChEBI" id="CHEBI:30616"/>
    </ligand>
</feature>
<dbReference type="Gene3D" id="3.30.420.40">
    <property type="match status" value="2"/>
</dbReference>
<dbReference type="GO" id="GO:0005524">
    <property type="term" value="F:ATP binding"/>
    <property type="evidence" value="ECO:0007669"/>
    <property type="project" value="UniProtKB-UniRule"/>
</dbReference>
<evidence type="ECO:0000256" key="7">
    <source>
        <dbReference type="ARBA" id="ARBA00022490"/>
    </source>
</evidence>
<keyword evidence="7 16" id="KW-0963">Cytoplasm</keyword>
<organism evidence="17 18">
    <name type="scientific">Sutterella wadsworthensis 2_1_59BFAA</name>
    <dbReference type="NCBI Taxonomy" id="742823"/>
    <lineage>
        <taxon>Bacteria</taxon>
        <taxon>Pseudomonadati</taxon>
        <taxon>Pseudomonadota</taxon>
        <taxon>Betaproteobacteria</taxon>
        <taxon>Burkholderiales</taxon>
        <taxon>Sutterellaceae</taxon>
        <taxon>Sutterella</taxon>
    </lineage>
</organism>
<protein>
    <recommendedName>
        <fullName evidence="15 16">Type III pantothenate kinase</fullName>
        <ecNumber evidence="6 16">2.7.1.33</ecNumber>
    </recommendedName>
    <alternativeName>
        <fullName evidence="16">PanK-III</fullName>
    </alternativeName>
    <alternativeName>
        <fullName evidence="16">Pantothenic acid kinase</fullName>
    </alternativeName>
</protein>
<comment type="caution">
    <text evidence="16">Lacks conserved residue(s) required for the propagation of feature annotation.</text>
</comment>
<gene>
    <name evidence="16" type="primary">coaX</name>
    <name evidence="17" type="ORF">HMPREF9465_00654</name>
</gene>
<dbReference type="EC" id="2.7.1.33" evidence="6 16"/>
<dbReference type="CDD" id="cd24015">
    <property type="entry name" value="ASKHA_NBD_PanK-III"/>
    <property type="match status" value="1"/>
</dbReference>
<evidence type="ECO:0000256" key="13">
    <source>
        <dbReference type="ARBA" id="ARBA00022993"/>
    </source>
</evidence>
<dbReference type="SUPFAM" id="SSF53067">
    <property type="entry name" value="Actin-like ATPase domain"/>
    <property type="match status" value="2"/>
</dbReference>
<evidence type="ECO:0000256" key="5">
    <source>
        <dbReference type="ARBA" id="ARBA00011738"/>
    </source>
</evidence>
<dbReference type="OrthoDB" id="9781305at2"/>
<dbReference type="GO" id="GO:0015937">
    <property type="term" value="P:coenzyme A biosynthetic process"/>
    <property type="evidence" value="ECO:0007669"/>
    <property type="project" value="UniProtKB-UniRule"/>
</dbReference>
<evidence type="ECO:0000256" key="1">
    <source>
        <dbReference type="ARBA" id="ARBA00001206"/>
    </source>
</evidence>
<feature type="binding site" evidence="16">
    <location>
        <position position="95"/>
    </location>
    <ligand>
        <name>substrate</name>
    </ligand>
</feature>
<dbReference type="NCBIfam" id="TIGR00671">
    <property type="entry name" value="baf"/>
    <property type="match status" value="1"/>
</dbReference>
<evidence type="ECO:0000256" key="8">
    <source>
        <dbReference type="ARBA" id="ARBA00022679"/>
    </source>
</evidence>
<evidence type="ECO:0000256" key="12">
    <source>
        <dbReference type="ARBA" id="ARBA00022958"/>
    </source>
</evidence>
<keyword evidence="11 16" id="KW-0067">ATP-binding</keyword>
<evidence type="ECO:0000256" key="14">
    <source>
        <dbReference type="ARBA" id="ARBA00038036"/>
    </source>
</evidence>
<dbReference type="eggNOG" id="COG1521">
    <property type="taxonomic scope" value="Bacteria"/>
</dbReference>
<keyword evidence="8 16" id="KW-0808">Transferase</keyword>
<dbReference type="AlphaFoldDB" id="K1JNK1"/>
<name>K1JNK1_9BURK</name>
<keyword evidence="10 16" id="KW-0418">Kinase</keyword>
<evidence type="ECO:0000256" key="9">
    <source>
        <dbReference type="ARBA" id="ARBA00022741"/>
    </source>
</evidence>
<dbReference type="Proteomes" id="UP000005835">
    <property type="component" value="Unassembled WGS sequence"/>
</dbReference>
<comment type="cofactor">
    <cofactor evidence="16">
        <name>NH4(+)</name>
        <dbReference type="ChEBI" id="CHEBI:28938"/>
    </cofactor>
    <cofactor evidence="16">
        <name>K(+)</name>
        <dbReference type="ChEBI" id="CHEBI:29103"/>
    </cofactor>
    <text evidence="16">A monovalent cation. Ammonium or potassium.</text>
</comment>
<keyword evidence="9 16" id="KW-0547">Nucleotide-binding</keyword>